<evidence type="ECO:0000313" key="2">
    <source>
        <dbReference type="Proteomes" id="UP000053825"/>
    </source>
</evidence>
<dbReference type="Proteomes" id="UP000053825">
    <property type="component" value="Unassembled WGS sequence"/>
</dbReference>
<organism evidence="1 2">
    <name type="scientific">Habropoda laboriosa</name>
    <dbReference type="NCBI Taxonomy" id="597456"/>
    <lineage>
        <taxon>Eukaryota</taxon>
        <taxon>Metazoa</taxon>
        <taxon>Ecdysozoa</taxon>
        <taxon>Arthropoda</taxon>
        <taxon>Hexapoda</taxon>
        <taxon>Insecta</taxon>
        <taxon>Pterygota</taxon>
        <taxon>Neoptera</taxon>
        <taxon>Endopterygota</taxon>
        <taxon>Hymenoptera</taxon>
        <taxon>Apocrita</taxon>
        <taxon>Aculeata</taxon>
        <taxon>Apoidea</taxon>
        <taxon>Anthophila</taxon>
        <taxon>Apidae</taxon>
        <taxon>Habropoda</taxon>
    </lineage>
</organism>
<proteinExistence type="predicted"/>
<accession>A0A0L7QJ59</accession>
<gene>
    <name evidence="1" type="ORF">WH47_06859</name>
</gene>
<dbReference type="AlphaFoldDB" id="A0A0L7QJ59"/>
<evidence type="ECO:0000313" key="1">
    <source>
        <dbReference type="EMBL" id="KOC58599.1"/>
    </source>
</evidence>
<dbReference type="EMBL" id="KQ415340">
    <property type="protein sequence ID" value="KOC58599.1"/>
    <property type="molecule type" value="Genomic_DNA"/>
</dbReference>
<name>A0A0L7QJ59_9HYME</name>
<protein>
    <submittedName>
        <fullName evidence="1">Uncharacterized protein</fullName>
    </submittedName>
</protein>
<reference evidence="1 2" key="1">
    <citation type="submission" date="2015-07" db="EMBL/GenBank/DDBJ databases">
        <title>The genome of Habropoda laboriosa.</title>
        <authorList>
            <person name="Pan H."/>
            <person name="Kapheim K."/>
        </authorList>
    </citation>
    <scope>NUCLEOTIDE SEQUENCE [LARGE SCALE GENOMIC DNA]</scope>
    <source>
        <strain evidence="1">0110345459</strain>
    </source>
</reference>
<feature type="non-terminal residue" evidence="1">
    <location>
        <position position="1"/>
    </location>
</feature>
<keyword evidence="2" id="KW-1185">Reference proteome</keyword>
<sequence length="59" mass="6634">GFAILVDCKYGTKTVFSCPLIDKAHDVNRRIVFSMTLLGVGLSGLSNRTHVSKVYFWDR</sequence>